<name>A0A1I6EA56_9FIRM</name>
<dbReference type="InterPro" id="IPR043428">
    <property type="entry name" value="LivM-like"/>
</dbReference>
<feature type="transmembrane region" description="Helical" evidence="6">
    <location>
        <begin position="317"/>
        <end position="340"/>
    </location>
</feature>
<dbReference type="PANTHER" id="PTHR30482:SF4">
    <property type="entry name" value="SLR1201 PROTEIN"/>
    <property type="match status" value="1"/>
</dbReference>
<evidence type="ECO:0000256" key="1">
    <source>
        <dbReference type="ARBA" id="ARBA00004651"/>
    </source>
</evidence>
<accession>A0A1I6EA56</accession>
<feature type="transmembrane region" description="Helical" evidence="6">
    <location>
        <begin position="194"/>
        <end position="213"/>
    </location>
</feature>
<dbReference type="Pfam" id="PF02653">
    <property type="entry name" value="BPD_transp_2"/>
    <property type="match status" value="1"/>
</dbReference>
<keyword evidence="2" id="KW-1003">Cell membrane</keyword>
<keyword evidence="3 6" id="KW-0812">Transmembrane</keyword>
<feature type="transmembrane region" description="Helical" evidence="6">
    <location>
        <begin position="40"/>
        <end position="60"/>
    </location>
</feature>
<dbReference type="AlphaFoldDB" id="A0A1I6EA56"/>
<feature type="transmembrane region" description="Helical" evidence="6">
    <location>
        <begin position="12"/>
        <end position="33"/>
    </location>
</feature>
<feature type="transmembrane region" description="Helical" evidence="6">
    <location>
        <begin position="144"/>
        <end position="163"/>
    </location>
</feature>
<gene>
    <name evidence="7" type="ORF">SAMN05660706_13234</name>
</gene>
<dbReference type="NCBIfam" id="TIGR03408">
    <property type="entry name" value="urea_trans_UrtC"/>
    <property type="match status" value="1"/>
</dbReference>
<protein>
    <submittedName>
        <fullName evidence="7">Urea ABC transporter membrane protein</fullName>
    </submittedName>
</protein>
<sequence length="362" mass="39809">MLEIVAKIKEYFLKRNAVISIIFVLLCLAPLFLSDFRINLLGKFVAFAILALGIDLIWGYTGILSLGHGVFFGLGAYCMAMYLKLESSAGKVPDFMSWSGLEVMPWFWKPFASAPFALTMAILIPVLLAMIIGYLTFKNRIRGVYFTILTQALSIIFVVLFIGQQAYTGGTNGITNFKTILGFSLSDPATKLSLYYIAVLLLLAAYVFCKLIIDRRIGRVLVAIRDGENRIRFSGYNPTVYKVFVYAISAGLAGLAGAVYVPQVGIISPAEMGIIPSIEMVSWVAIGGRGTLTGAIIGAVLVNSLKSVVSESFPDIWSYFIGITFIVIVIFMPSGLVGIYQQIKKVWRNSLLLKRKEAAMKH</sequence>
<keyword evidence="4 6" id="KW-1133">Transmembrane helix</keyword>
<dbReference type="InterPro" id="IPR001851">
    <property type="entry name" value="ABC_transp_permease"/>
</dbReference>
<dbReference type="InterPro" id="IPR017778">
    <property type="entry name" value="ABC_transptr_urea_perm_UrtC"/>
</dbReference>
<dbReference type="RefSeq" id="WP_245779826.1">
    <property type="nucleotide sequence ID" value="NZ_FOYM01000032.1"/>
</dbReference>
<dbReference type="GO" id="GO:0015658">
    <property type="term" value="F:branched-chain amino acid transmembrane transporter activity"/>
    <property type="evidence" value="ECO:0007669"/>
    <property type="project" value="InterPro"/>
</dbReference>
<dbReference type="EMBL" id="FOYM01000032">
    <property type="protein sequence ID" value="SFR14600.1"/>
    <property type="molecule type" value="Genomic_DNA"/>
</dbReference>
<feature type="transmembrane region" description="Helical" evidence="6">
    <location>
        <begin position="66"/>
        <end position="85"/>
    </location>
</feature>
<organism evidence="7 8">
    <name type="scientific">Desulfoscipio geothermicus DSM 3669</name>
    <dbReference type="NCBI Taxonomy" id="1121426"/>
    <lineage>
        <taxon>Bacteria</taxon>
        <taxon>Bacillati</taxon>
        <taxon>Bacillota</taxon>
        <taxon>Clostridia</taxon>
        <taxon>Eubacteriales</taxon>
        <taxon>Desulfallaceae</taxon>
        <taxon>Desulfoscipio</taxon>
    </lineage>
</organism>
<evidence type="ECO:0000256" key="4">
    <source>
        <dbReference type="ARBA" id="ARBA00022989"/>
    </source>
</evidence>
<feature type="transmembrane region" description="Helical" evidence="6">
    <location>
        <begin position="114"/>
        <end position="137"/>
    </location>
</feature>
<feature type="transmembrane region" description="Helical" evidence="6">
    <location>
        <begin position="240"/>
        <end position="261"/>
    </location>
</feature>
<evidence type="ECO:0000256" key="6">
    <source>
        <dbReference type="SAM" id="Phobius"/>
    </source>
</evidence>
<dbReference type="PANTHER" id="PTHR30482">
    <property type="entry name" value="HIGH-AFFINITY BRANCHED-CHAIN AMINO ACID TRANSPORT SYSTEM PERMEASE"/>
    <property type="match status" value="1"/>
</dbReference>
<evidence type="ECO:0000256" key="2">
    <source>
        <dbReference type="ARBA" id="ARBA00022475"/>
    </source>
</evidence>
<dbReference type="STRING" id="39060.SAMN05660706_13234"/>
<dbReference type="CDD" id="cd06581">
    <property type="entry name" value="TM_PBP1_LivM_like"/>
    <property type="match status" value="1"/>
</dbReference>
<comment type="subcellular location">
    <subcellularLocation>
        <location evidence="1">Cell membrane</location>
        <topology evidence="1">Multi-pass membrane protein</topology>
    </subcellularLocation>
</comment>
<evidence type="ECO:0000313" key="7">
    <source>
        <dbReference type="EMBL" id="SFR14600.1"/>
    </source>
</evidence>
<evidence type="ECO:0000313" key="8">
    <source>
        <dbReference type="Proteomes" id="UP000199584"/>
    </source>
</evidence>
<evidence type="ECO:0000256" key="5">
    <source>
        <dbReference type="ARBA" id="ARBA00023136"/>
    </source>
</evidence>
<keyword evidence="8" id="KW-1185">Reference proteome</keyword>
<reference evidence="8" key="1">
    <citation type="submission" date="2016-10" db="EMBL/GenBank/DDBJ databases">
        <authorList>
            <person name="Varghese N."/>
            <person name="Submissions S."/>
        </authorList>
    </citation>
    <scope>NUCLEOTIDE SEQUENCE [LARGE SCALE GENOMIC DNA]</scope>
    <source>
        <strain evidence="8">DSM 3669</strain>
    </source>
</reference>
<dbReference type="GO" id="GO:0005886">
    <property type="term" value="C:plasma membrane"/>
    <property type="evidence" value="ECO:0007669"/>
    <property type="project" value="UniProtKB-SubCell"/>
</dbReference>
<dbReference type="Proteomes" id="UP000199584">
    <property type="component" value="Unassembled WGS sequence"/>
</dbReference>
<evidence type="ECO:0000256" key="3">
    <source>
        <dbReference type="ARBA" id="ARBA00022692"/>
    </source>
</evidence>
<keyword evidence="5 6" id="KW-0472">Membrane</keyword>
<proteinExistence type="predicted"/>